<evidence type="ECO:0000256" key="1">
    <source>
        <dbReference type="ARBA" id="ARBA00001933"/>
    </source>
</evidence>
<dbReference type="EMBL" id="JAMQOL010000054">
    <property type="protein sequence ID" value="MCM4083125.1"/>
    <property type="molecule type" value="Genomic_DNA"/>
</dbReference>
<reference evidence="7 8" key="1">
    <citation type="submission" date="2022-06" db="EMBL/GenBank/DDBJ databases">
        <title>Actinoplanes abujensis sp. nov., isolated from Nigerian arid soil.</title>
        <authorList>
            <person name="Ding P."/>
        </authorList>
    </citation>
    <scope>NUCLEOTIDE SEQUENCE [LARGE SCALE GENOMIC DNA]</scope>
    <source>
        <strain evidence="8">TRM88002</strain>
    </source>
</reference>
<comment type="similarity">
    <text evidence="5">Belongs to the class-I pyridoxal-phosphate-dependent aminotransferase family.</text>
</comment>
<dbReference type="InterPro" id="IPR004839">
    <property type="entry name" value="Aminotransferase_I/II_large"/>
</dbReference>
<dbReference type="SUPFAM" id="SSF53383">
    <property type="entry name" value="PLP-dependent transferases"/>
    <property type="match status" value="1"/>
</dbReference>
<dbReference type="InterPro" id="IPR004838">
    <property type="entry name" value="NHTrfase_class1_PyrdxlP-BS"/>
</dbReference>
<dbReference type="InterPro" id="IPR015422">
    <property type="entry name" value="PyrdxlP-dep_Trfase_small"/>
</dbReference>
<dbReference type="CDD" id="cd00609">
    <property type="entry name" value="AAT_like"/>
    <property type="match status" value="1"/>
</dbReference>
<comment type="caution">
    <text evidence="7">The sequence shown here is derived from an EMBL/GenBank/DDBJ whole genome shotgun (WGS) entry which is preliminary data.</text>
</comment>
<keyword evidence="2 5" id="KW-0032">Aminotransferase</keyword>
<name>A0ABT0YAQ5_9ACTN</name>
<keyword evidence="3 5" id="KW-0808">Transferase</keyword>
<proteinExistence type="inferred from homology"/>
<dbReference type="EC" id="2.6.1.-" evidence="5"/>
<dbReference type="Proteomes" id="UP001523216">
    <property type="component" value="Unassembled WGS sequence"/>
</dbReference>
<keyword evidence="4" id="KW-0663">Pyridoxal phosphate</keyword>
<evidence type="ECO:0000256" key="3">
    <source>
        <dbReference type="ARBA" id="ARBA00022679"/>
    </source>
</evidence>
<protein>
    <recommendedName>
        <fullName evidence="5">Aminotransferase</fullName>
        <ecNumber evidence="5">2.6.1.-</ecNumber>
    </recommendedName>
</protein>
<evidence type="ECO:0000313" key="7">
    <source>
        <dbReference type="EMBL" id="MCM4083125.1"/>
    </source>
</evidence>
<evidence type="ECO:0000259" key="6">
    <source>
        <dbReference type="Pfam" id="PF00155"/>
    </source>
</evidence>
<dbReference type="InterPro" id="IPR015421">
    <property type="entry name" value="PyrdxlP-dep_Trfase_major"/>
</dbReference>
<dbReference type="Pfam" id="PF00155">
    <property type="entry name" value="Aminotran_1_2"/>
    <property type="match status" value="1"/>
</dbReference>
<organism evidence="7 8">
    <name type="scientific">Paractinoplanes hotanensis</name>
    <dbReference type="NCBI Taxonomy" id="2906497"/>
    <lineage>
        <taxon>Bacteria</taxon>
        <taxon>Bacillati</taxon>
        <taxon>Actinomycetota</taxon>
        <taxon>Actinomycetes</taxon>
        <taxon>Micromonosporales</taxon>
        <taxon>Micromonosporaceae</taxon>
        <taxon>Paractinoplanes</taxon>
    </lineage>
</organism>
<dbReference type="GO" id="GO:0008483">
    <property type="term" value="F:transaminase activity"/>
    <property type="evidence" value="ECO:0007669"/>
    <property type="project" value="UniProtKB-KW"/>
</dbReference>
<evidence type="ECO:0000256" key="4">
    <source>
        <dbReference type="ARBA" id="ARBA00022898"/>
    </source>
</evidence>
<dbReference type="PANTHER" id="PTHR43807">
    <property type="entry name" value="FI04487P"/>
    <property type="match status" value="1"/>
</dbReference>
<dbReference type="PROSITE" id="PS00105">
    <property type="entry name" value="AA_TRANSFER_CLASS_1"/>
    <property type="match status" value="1"/>
</dbReference>
<dbReference type="Gene3D" id="3.40.640.10">
    <property type="entry name" value="Type I PLP-dependent aspartate aminotransferase-like (Major domain)"/>
    <property type="match status" value="1"/>
</dbReference>
<evidence type="ECO:0000313" key="8">
    <source>
        <dbReference type="Proteomes" id="UP001523216"/>
    </source>
</evidence>
<dbReference type="Gene3D" id="3.90.1150.10">
    <property type="entry name" value="Aspartate Aminotransferase, domain 1"/>
    <property type="match status" value="1"/>
</dbReference>
<comment type="cofactor">
    <cofactor evidence="1 5">
        <name>pyridoxal 5'-phosphate</name>
        <dbReference type="ChEBI" id="CHEBI:597326"/>
    </cofactor>
</comment>
<gene>
    <name evidence="7" type="ORF">LXN57_36790</name>
</gene>
<evidence type="ECO:0000256" key="5">
    <source>
        <dbReference type="RuleBase" id="RU000481"/>
    </source>
</evidence>
<sequence length="380" mass="40995">MTATSAGAGQTSVFTLMTRLAAEHGAVNLAQGFPDFDPPLALLLAAEQALDGGHQYSASAGLPLLRRAIAADREQRLGTAVDPDDEVTITAGATEALYCTARALLGPGSEAIVLEPFYEQYPPCVAAAQGTIRYVTSRFPDFAVDLDELARAFTPRTRLVFLNTPWNPAGRLLGEAELRRIGELAAEHGAWLVADETYEHITFGGARHIPVASVDTCRDRTITISSVSKTFSATGWRVGWAVAPAPVTALIRGVKQFVTFAPATPLQAAAAEMIASMPTGYYDRLRAQYSQRRAVLADYLARLPLELAPHNGTYFLTARAGRDDVDYCGELIRRSGVAAIPASRFYHDPAAGRGLVRFAFCKRLDTLRLAGDRLTTEEIP</sequence>
<dbReference type="InterPro" id="IPR051326">
    <property type="entry name" value="Kynurenine-oxoglutarate_AT"/>
</dbReference>
<keyword evidence="8" id="KW-1185">Reference proteome</keyword>
<dbReference type="InterPro" id="IPR015424">
    <property type="entry name" value="PyrdxlP-dep_Trfase"/>
</dbReference>
<evidence type="ECO:0000256" key="2">
    <source>
        <dbReference type="ARBA" id="ARBA00022576"/>
    </source>
</evidence>
<dbReference type="PANTHER" id="PTHR43807:SF20">
    <property type="entry name" value="FI04487P"/>
    <property type="match status" value="1"/>
</dbReference>
<feature type="domain" description="Aminotransferase class I/classII large" evidence="6">
    <location>
        <begin position="27"/>
        <end position="357"/>
    </location>
</feature>
<accession>A0ABT0YAQ5</accession>
<dbReference type="RefSeq" id="WP_251802836.1">
    <property type="nucleotide sequence ID" value="NZ_JAMQOL010000054.1"/>
</dbReference>